<dbReference type="Gene3D" id="3.40.50.80">
    <property type="entry name" value="Nucleotide-binding domain of ferredoxin-NADP reductase (FNR) module"/>
    <property type="match status" value="1"/>
</dbReference>
<feature type="domain" description="FAD-binding FR-type" evidence="12">
    <location>
        <begin position="153"/>
        <end position="267"/>
    </location>
</feature>
<dbReference type="Proteomes" id="UP000320085">
    <property type="component" value="Unassembled WGS sequence"/>
</dbReference>
<dbReference type="FunFam" id="1.10.490.10:FF:000003">
    <property type="entry name" value="Flavohemoprotein"/>
    <property type="match status" value="1"/>
</dbReference>
<proteinExistence type="inferred from homology"/>
<keyword evidence="6" id="KW-0408">Iron</keyword>
<evidence type="ECO:0000256" key="7">
    <source>
        <dbReference type="ARBA" id="ARBA00023027"/>
    </source>
</evidence>
<evidence type="ECO:0000256" key="1">
    <source>
        <dbReference type="ARBA" id="ARBA00006401"/>
    </source>
</evidence>
<dbReference type="Gene3D" id="2.40.30.10">
    <property type="entry name" value="Translation factors"/>
    <property type="match status" value="1"/>
</dbReference>
<dbReference type="GO" id="GO:0051537">
    <property type="term" value="F:2 iron, 2 sulfur cluster binding"/>
    <property type="evidence" value="ECO:0007669"/>
    <property type="project" value="UniProtKB-KW"/>
</dbReference>
<evidence type="ECO:0000256" key="3">
    <source>
        <dbReference type="ARBA" id="ARBA00022617"/>
    </source>
</evidence>
<dbReference type="InterPro" id="IPR039261">
    <property type="entry name" value="FNR_nucleotide-bd"/>
</dbReference>
<dbReference type="PROSITE" id="PS51384">
    <property type="entry name" value="FAD_FR"/>
    <property type="match status" value="1"/>
</dbReference>
<comment type="caution">
    <text evidence="13">The sequence shown here is derived from an EMBL/GenBank/DDBJ whole genome shotgun (WGS) entry which is preliminary data.</text>
</comment>
<dbReference type="SUPFAM" id="SSF46458">
    <property type="entry name" value="Globin-like"/>
    <property type="match status" value="1"/>
</dbReference>
<evidence type="ECO:0000259" key="11">
    <source>
        <dbReference type="PROSITE" id="PS01033"/>
    </source>
</evidence>
<dbReference type="GO" id="GO:0005344">
    <property type="term" value="F:oxygen carrier activity"/>
    <property type="evidence" value="ECO:0007669"/>
    <property type="project" value="UniProtKB-KW"/>
</dbReference>
<comment type="similarity">
    <text evidence="10">Belongs to the globin family.</text>
</comment>
<dbReference type="GO" id="GO:0008941">
    <property type="term" value="F:nitric oxide dioxygenase NAD(P)H activity"/>
    <property type="evidence" value="ECO:0007669"/>
    <property type="project" value="UniProtKB-EC"/>
</dbReference>
<dbReference type="Pfam" id="PF00042">
    <property type="entry name" value="Globin"/>
    <property type="match status" value="1"/>
</dbReference>
<keyword evidence="5" id="KW-0479">Metal-binding</keyword>
<dbReference type="InterPro" id="IPR001433">
    <property type="entry name" value="OxRdtase_FAD/NAD-bd"/>
</dbReference>
<dbReference type="InterPro" id="IPR000971">
    <property type="entry name" value="Globin"/>
</dbReference>
<keyword evidence="13" id="KW-0223">Dioxygenase</keyword>
<feature type="domain" description="Globin" evidence="11">
    <location>
        <begin position="1"/>
        <end position="141"/>
    </location>
</feature>
<evidence type="ECO:0000256" key="5">
    <source>
        <dbReference type="ARBA" id="ARBA00022723"/>
    </source>
</evidence>
<keyword evidence="13" id="KW-0560">Oxidoreductase</keyword>
<comment type="catalytic activity">
    <reaction evidence="8">
        <text>2 nitric oxide + NADH + 2 O2 = 2 nitrate + NAD(+) + H(+)</text>
        <dbReference type="Rhea" id="RHEA:19469"/>
        <dbReference type="ChEBI" id="CHEBI:15378"/>
        <dbReference type="ChEBI" id="CHEBI:15379"/>
        <dbReference type="ChEBI" id="CHEBI:16480"/>
        <dbReference type="ChEBI" id="CHEBI:17632"/>
        <dbReference type="ChEBI" id="CHEBI:57540"/>
        <dbReference type="ChEBI" id="CHEBI:57945"/>
        <dbReference type="EC" id="1.14.12.17"/>
    </reaction>
</comment>
<dbReference type="InterPro" id="IPR017927">
    <property type="entry name" value="FAD-bd_FR_type"/>
</dbReference>
<evidence type="ECO:0000256" key="2">
    <source>
        <dbReference type="ARBA" id="ARBA00012229"/>
    </source>
</evidence>
<comment type="similarity">
    <text evidence="1">In the C-terminal section; belongs to the flavoprotein pyridine nucleotide cytochrome reductase family.</text>
</comment>
<dbReference type="GO" id="GO:0020037">
    <property type="term" value="F:heme binding"/>
    <property type="evidence" value="ECO:0007669"/>
    <property type="project" value="InterPro"/>
</dbReference>
<keyword evidence="4 10" id="KW-0561">Oxygen transport</keyword>
<dbReference type="PANTHER" id="PTHR43396:SF3">
    <property type="entry name" value="FLAVOHEMOPROTEIN"/>
    <property type="match status" value="1"/>
</dbReference>
<dbReference type="GO" id="GO:0071500">
    <property type="term" value="P:cellular response to nitrosative stress"/>
    <property type="evidence" value="ECO:0007669"/>
    <property type="project" value="TreeGrafter"/>
</dbReference>
<dbReference type="InterPro" id="IPR012292">
    <property type="entry name" value="Globin/Proto"/>
</dbReference>
<dbReference type="EMBL" id="VFQF01000002">
    <property type="protein sequence ID" value="TQN46272.1"/>
    <property type="molecule type" value="Genomic_DNA"/>
</dbReference>
<dbReference type="GO" id="GO:0071949">
    <property type="term" value="F:FAD binding"/>
    <property type="evidence" value="ECO:0007669"/>
    <property type="project" value="TreeGrafter"/>
</dbReference>
<dbReference type="Gene3D" id="1.10.490.10">
    <property type="entry name" value="Globins"/>
    <property type="match status" value="1"/>
</dbReference>
<organism evidence="13 14">
    <name type="scientific">Humibacillus xanthopallidus</name>
    <dbReference type="NCBI Taxonomy" id="412689"/>
    <lineage>
        <taxon>Bacteria</taxon>
        <taxon>Bacillati</taxon>
        <taxon>Actinomycetota</taxon>
        <taxon>Actinomycetes</taxon>
        <taxon>Micrococcales</taxon>
        <taxon>Intrasporangiaceae</taxon>
        <taxon>Humibacillus</taxon>
    </lineage>
</organism>
<dbReference type="InterPro" id="IPR017938">
    <property type="entry name" value="Riboflavin_synthase-like_b-brl"/>
</dbReference>
<comment type="catalytic activity">
    <reaction evidence="9">
        <text>2 nitric oxide + NADPH + 2 O2 = 2 nitrate + NADP(+) + H(+)</text>
        <dbReference type="Rhea" id="RHEA:19465"/>
        <dbReference type="ChEBI" id="CHEBI:15378"/>
        <dbReference type="ChEBI" id="CHEBI:15379"/>
        <dbReference type="ChEBI" id="CHEBI:16480"/>
        <dbReference type="ChEBI" id="CHEBI:17632"/>
        <dbReference type="ChEBI" id="CHEBI:57783"/>
        <dbReference type="ChEBI" id="CHEBI:58349"/>
        <dbReference type="EC" id="1.14.12.17"/>
    </reaction>
</comment>
<dbReference type="GO" id="GO:0019825">
    <property type="term" value="F:oxygen binding"/>
    <property type="evidence" value="ECO:0007669"/>
    <property type="project" value="InterPro"/>
</dbReference>
<dbReference type="CDD" id="cd14782">
    <property type="entry name" value="FHb-globin_2"/>
    <property type="match status" value="1"/>
</dbReference>
<protein>
    <recommendedName>
        <fullName evidence="2">nitric oxide dioxygenase</fullName>
        <ecNumber evidence="2">1.14.12.17</ecNumber>
    </recommendedName>
</protein>
<evidence type="ECO:0000256" key="4">
    <source>
        <dbReference type="ARBA" id="ARBA00022621"/>
    </source>
</evidence>
<dbReference type="InterPro" id="IPR009050">
    <property type="entry name" value="Globin-like_sf"/>
</dbReference>
<dbReference type="CDD" id="cd06184">
    <property type="entry name" value="flavohem_like_fad_nad_binding"/>
    <property type="match status" value="1"/>
</dbReference>
<evidence type="ECO:0000313" key="13">
    <source>
        <dbReference type="EMBL" id="TQN46272.1"/>
    </source>
</evidence>
<evidence type="ECO:0000313" key="14">
    <source>
        <dbReference type="Proteomes" id="UP000320085"/>
    </source>
</evidence>
<dbReference type="SUPFAM" id="SSF52343">
    <property type="entry name" value="Ferredoxin reductase-like, C-terminal NADP-linked domain"/>
    <property type="match status" value="1"/>
</dbReference>
<dbReference type="GO" id="GO:0046872">
    <property type="term" value="F:metal ion binding"/>
    <property type="evidence" value="ECO:0007669"/>
    <property type="project" value="UniProtKB-KW"/>
</dbReference>
<name>A0A543PQC7_9MICO</name>
<accession>A0A543PQC7</accession>
<keyword evidence="10" id="KW-0813">Transport</keyword>
<dbReference type="GO" id="GO:0046210">
    <property type="term" value="P:nitric oxide catabolic process"/>
    <property type="evidence" value="ECO:0007669"/>
    <property type="project" value="TreeGrafter"/>
</dbReference>
<dbReference type="AlphaFoldDB" id="A0A543PQC7"/>
<keyword evidence="3 10" id="KW-0349">Heme</keyword>
<evidence type="ECO:0000259" key="12">
    <source>
        <dbReference type="PROSITE" id="PS51384"/>
    </source>
</evidence>
<dbReference type="EC" id="1.14.12.17" evidence="2"/>
<evidence type="ECO:0000256" key="6">
    <source>
        <dbReference type="ARBA" id="ARBA00023004"/>
    </source>
</evidence>
<keyword evidence="7" id="KW-0520">NAD</keyword>
<dbReference type="OrthoDB" id="9801223at2"/>
<dbReference type="PANTHER" id="PTHR43396">
    <property type="entry name" value="FLAVOHEMOPROTEIN"/>
    <property type="match status" value="1"/>
</dbReference>
<evidence type="ECO:0000256" key="8">
    <source>
        <dbReference type="ARBA" id="ARBA00048649"/>
    </source>
</evidence>
<gene>
    <name evidence="13" type="ORF">FHX52_2978</name>
</gene>
<evidence type="ECO:0000256" key="9">
    <source>
        <dbReference type="ARBA" id="ARBA00049433"/>
    </source>
</evidence>
<dbReference type="PROSITE" id="PS01033">
    <property type="entry name" value="GLOBIN"/>
    <property type="match status" value="1"/>
</dbReference>
<sequence length="405" mass="44010">MLSETSAQVIRDTLPAVGAAIGEITPLFYQKMFSAHPELIRDLFNRGNQAQGDQPLALAGSIAAYATMQVTNNPHPTDQLLSRIAHKHASLGVTKEQYKIVHEHLFAAIVQVLGDAVTPEVAAAWDELYWQMADDLIHIEQGLYSNAGVGPGAVWREAVVASRRQESPDTVAFSLAALEGSSLPAAKPGQYISVVVPLPDAANQIRQYSLTRGRADDWAISVKAIPATVAEDGTEVPEGEVSNFLHRNVFEGDQLRVSLPFGDLVLDDGHDPLLLVSAGIGCTPIIGMLHYLTHTSSDRAVTVLHADRSPAKQAHRRELTDLVAALPGAALRHWYEDLGVRIATDETMPGRIELRKIEVVPGTQAYLCGPLPFMDKVRSELLDRGLPEANIHYEVFGPDKWLAGL</sequence>
<dbReference type="RefSeq" id="WP_141823097.1">
    <property type="nucleotide sequence ID" value="NZ_BAAAQC010000004.1"/>
</dbReference>
<dbReference type="SUPFAM" id="SSF63380">
    <property type="entry name" value="Riboflavin synthase domain-like"/>
    <property type="match status" value="1"/>
</dbReference>
<evidence type="ECO:0000256" key="10">
    <source>
        <dbReference type="RuleBase" id="RU000356"/>
    </source>
</evidence>
<reference evidence="13 14" key="1">
    <citation type="submission" date="2019-06" db="EMBL/GenBank/DDBJ databases">
        <title>Sequencing the genomes of 1000 actinobacteria strains.</title>
        <authorList>
            <person name="Klenk H.-P."/>
        </authorList>
    </citation>
    <scope>NUCLEOTIDE SEQUENCE [LARGE SCALE GENOMIC DNA]</scope>
    <source>
        <strain evidence="13 14">DSM 21776</strain>
    </source>
</reference>
<dbReference type="Pfam" id="PF00175">
    <property type="entry name" value="NAD_binding_1"/>
    <property type="match status" value="1"/>
</dbReference>